<evidence type="ECO:0000313" key="2">
    <source>
        <dbReference type="EMBL" id="CAH3170113.1"/>
    </source>
</evidence>
<accession>A0ABN8QYE3</accession>
<dbReference type="Proteomes" id="UP001159427">
    <property type="component" value="Unassembled WGS sequence"/>
</dbReference>
<reference evidence="2 3" key="1">
    <citation type="submission" date="2022-05" db="EMBL/GenBank/DDBJ databases">
        <authorList>
            <consortium name="Genoscope - CEA"/>
            <person name="William W."/>
        </authorList>
    </citation>
    <scope>NUCLEOTIDE SEQUENCE [LARGE SCALE GENOMIC DNA]</scope>
</reference>
<evidence type="ECO:0000256" key="1">
    <source>
        <dbReference type="SAM" id="MobiDB-lite"/>
    </source>
</evidence>
<sequence length="70" mass="7535">VLISEDDVTETAQDLQAVPDPGYHHEEQYSDGGRLVRQCTDLGGRHNPVCGTACLQVPTGPGVRVPKLTH</sequence>
<name>A0ABN8QYE3_9CNID</name>
<comment type="caution">
    <text evidence="2">The sequence shown here is derived from an EMBL/GenBank/DDBJ whole genome shotgun (WGS) entry which is preliminary data.</text>
</comment>
<feature type="region of interest" description="Disordered" evidence="1">
    <location>
        <begin position="1"/>
        <end position="30"/>
    </location>
</feature>
<feature type="non-terminal residue" evidence="2">
    <location>
        <position position="1"/>
    </location>
</feature>
<keyword evidence="3" id="KW-1185">Reference proteome</keyword>
<protein>
    <submittedName>
        <fullName evidence="2">Uncharacterized protein</fullName>
    </submittedName>
</protein>
<dbReference type="EMBL" id="CALNXI010001473">
    <property type="protein sequence ID" value="CAH3170113.1"/>
    <property type="molecule type" value="Genomic_DNA"/>
</dbReference>
<proteinExistence type="predicted"/>
<organism evidence="2 3">
    <name type="scientific">Porites evermanni</name>
    <dbReference type="NCBI Taxonomy" id="104178"/>
    <lineage>
        <taxon>Eukaryota</taxon>
        <taxon>Metazoa</taxon>
        <taxon>Cnidaria</taxon>
        <taxon>Anthozoa</taxon>
        <taxon>Hexacorallia</taxon>
        <taxon>Scleractinia</taxon>
        <taxon>Fungiina</taxon>
        <taxon>Poritidae</taxon>
        <taxon>Porites</taxon>
    </lineage>
</organism>
<gene>
    <name evidence="2" type="ORF">PEVE_00007139</name>
</gene>
<evidence type="ECO:0000313" key="3">
    <source>
        <dbReference type="Proteomes" id="UP001159427"/>
    </source>
</evidence>